<dbReference type="Proteomes" id="UP001596215">
    <property type="component" value="Unassembled WGS sequence"/>
</dbReference>
<protein>
    <submittedName>
        <fullName evidence="2">Glycosyltransferase</fullName>
    </submittedName>
</protein>
<organism evidence="2 3">
    <name type="scientific">Tatumella punctata</name>
    <dbReference type="NCBI Taxonomy" id="399969"/>
    <lineage>
        <taxon>Bacteria</taxon>
        <taxon>Pseudomonadati</taxon>
        <taxon>Pseudomonadota</taxon>
        <taxon>Gammaproteobacteria</taxon>
        <taxon>Enterobacterales</taxon>
        <taxon>Erwiniaceae</taxon>
        <taxon>Tatumella</taxon>
    </lineage>
</organism>
<proteinExistence type="predicted"/>
<dbReference type="CDD" id="cd04186">
    <property type="entry name" value="GT_2_like_c"/>
    <property type="match status" value="1"/>
</dbReference>
<dbReference type="SUPFAM" id="SSF53448">
    <property type="entry name" value="Nucleotide-diphospho-sugar transferases"/>
    <property type="match status" value="1"/>
</dbReference>
<accession>A0ABW1VKD6</accession>
<reference evidence="3" key="1">
    <citation type="journal article" date="2019" name="Int. J. Syst. Evol. Microbiol.">
        <title>The Global Catalogue of Microorganisms (GCM) 10K type strain sequencing project: providing services to taxonomists for standard genome sequencing and annotation.</title>
        <authorList>
            <consortium name="The Broad Institute Genomics Platform"/>
            <consortium name="The Broad Institute Genome Sequencing Center for Infectious Disease"/>
            <person name="Wu L."/>
            <person name="Ma J."/>
        </authorList>
    </citation>
    <scope>NUCLEOTIDE SEQUENCE [LARGE SCALE GENOMIC DNA]</scope>
    <source>
        <strain evidence="3">CGMCC 4.1530</strain>
    </source>
</reference>
<keyword evidence="3" id="KW-1185">Reference proteome</keyword>
<evidence type="ECO:0000313" key="2">
    <source>
        <dbReference type="EMBL" id="MFC6360534.1"/>
    </source>
</evidence>
<evidence type="ECO:0000259" key="1">
    <source>
        <dbReference type="Pfam" id="PF00535"/>
    </source>
</evidence>
<evidence type="ECO:0000313" key="3">
    <source>
        <dbReference type="Proteomes" id="UP001596215"/>
    </source>
</evidence>
<feature type="domain" description="Glycosyltransferase 2-like" evidence="1">
    <location>
        <begin position="625"/>
        <end position="804"/>
    </location>
</feature>
<dbReference type="EMBL" id="JBHSUC010000001">
    <property type="protein sequence ID" value="MFC6360534.1"/>
    <property type="molecule type" value="Genomic_DNA"/>
</dbReference>
<dbReference type="InterPro" id="IPR029044">
    <property type="entry name" value="Nucleotide-diphossugar_trans"/>
</dbReference>
<sequence length="1247" mass="138456">MQRILFSTDKLRQATAAEATILCLAGWFLRHGWAVDVCARLIDGDYYQQLSRWAASGRLRIFTDDDHQSGADPLADDDADYDLLWICGGYLASGLIDRLQQGTITGRCLFQHFTASAGRPYYSGSSSENALAWRILTDSALSYAALSLRGVYAPSLRLMPLAFDDQLVCSSFCPPAGPLRKILWAGDQYCPAIDLLSQLLNMQNIRLDFLPSGQQAALLTSHKLTEYQLVIGENQLIASALCLGIPVCVAGQGGWCGYLAAGDGFQRAADSFFTASEGTEMDGHQYFDALIDGYPAAQQWAASFRDQALSRWSFSALLPPLLTTLPAGIPLTMTAAEATEWRLARNILAQQADNSRQLLQWLNHRQISETRRAVLLAVTTGHGEVASIGVIILDRRQDREACEVTLRSLEQQSLKPRHCVLISEKEYPFLSVICGEQLKMPADSRGVQQVVSGVPLHSWLIVEAGTHCLKDSLLLFADHLLQHPLTAVCYSDILQGTRLADASLVLKPDCNIDLLRSQAYPGEELLITTACLKDHLPRSPVSDELMFCELIWRVIESSGPSAIAHLPEALLLIPHRVTSDQLPVLRRKITVQHLQRCGIEAAEVKDQQNGVDQVSYPQPVRARVSIIIVTKDQQALLQHCLESVTGQTDWPDYEVLVVDNGSQQAAAREYLEQLQALQLANLRLLRWPGVFNFAAINNFAAAQASGDYLLFLNNDCQISHRDWLTELLKVAARPEVAVTGARLLYRDGHLQHAGFVTGIEQGVAGIYCGAPAEAAGYFHYLHCAQQVSAVSASCMMVRREVFDAVGGFDGVNFAAGQADVDLCLRIQQAGYLVVWTPQATLYHMGGATRLSAACYPSECTAGQQALDALRQSRKGSLCRDIRYHRHLNRSGQLFSLSVRTDRLQLPLPGRPLPVMIAGHVNFTGCGNYRVIQPYQLMEQQLQLEGGLIHGLPAAMDIAELQPDSVLLQMPFDPQVEETLRQYRQMSSAKIIMEYDDYFVTLPASNHHRHKLPKDIAGQLRRTMSLADHLVVSTPALADAYADFHRDIRVAENRLNPQQWGALASHRRQGKKLRIGWAGGDSHQGDLAIIRPLVQALQDEVEWVFMGMKPLQVRCEFHCGVPFDWYPQKLASLNLDLALVPLEINLFNECKSNLRLLELGACGVPVICSDIEPYRGQLPVTRVKNHFKHWLKAIREQLSDPQALARRGDELQRAIRRDWLLTPDNIAEWRQAWLGTPATLISKGISDD</sequence>
<dbReference type="RefSeq" id="WP_212709174.1">
    <property type="nucleotide sequence ID" value="NZ_BAAAFW010000017.1"/>
</dbReference>
<dbReference type="SUPFAM" id="SSF53756">
    <property type="entry name" value="UDP-Glycosyltransferase/glycogen phosphorylase"/>
    <property type="match status" value="1"/>
</dbReference>
<dbReference type="PANTHER" id="PTHR43179:SF7">
    <property type="entry name" value="RHAMNOSYLTRANSFERASE WBBL"/>
    <property type="match status" value="1"/>
</dbReference>
<name>A0ABW1VKD6_9GAMM</name>
<dbReference type="InterPro" id="IPR001173">
    <property type="entry name" value="Glyco_trans_2-like"/>
</dbReference>
<dbReference type="PANTHER" id="PTHR43179">
    <property type="entry name" value="RHAMNOSYLTRANSFERASE WBBL"/>
    <property type="match status" value="1"/>
</dbReference>
<dbReference type="Gene3D" id="3.40.50.2000">
    <property type="entry name" value="Glycogen Phosphorylase B"/>
    <property type="match status" value="1"/>
</dbReference>
<comment type="caution">
    <text evidence="2">The sequence shown here is derived from an EMBL/GenBank/DDBJ whole genome shotgun (WGS) entry which is preliminary data.</text>
</comment>
<dbReference type="Pfam" id="PF00535">
    <property type="entry name" value="Glycos_transf_2"/>
    <property type="match status" value="1"/>
</dbReference>
<dbReference type="Gene3D" id="3.90.550.10">
    <property type="entry name" value="Spore Coat Polysaccharide Biosynthesis Protein SpsA, Chain A"/>
    <property type="match status" value="1"/>
</dbReference>
<gene>
    <name evidence="2" type="ORF">ACFP73_00185</name>
</gene>